<sequence length="207" mass="22971">MTEVLYIHPESPQPRLIRQAVEVIRKGGLIAYPTDTTYALGCCIGEKNALDRLIRLRRLDKKHQFTLLCEDLSALATYAKVENPDYRLIKAHTPGPYTFILNGTTEVPRRLMDAKKRTIGIRVPNHPICQALLAEHGQPIMTSTCHLPDDEFPLTDPQDVRDFLQGQVDLVIDGGFGGVQETTVISLVDGDGPQVIREGAGPLDSIY</sequence>
<dbReference type="Gene3D" id="3.90.870.10">
    <property type="entry name" value="DHBP synthase"/>
    <property type="match status" value="1"/>
</dbReference>
<dbReference type="InterPro" id="IPR017945">
    <property type="entry name" value="DHBP_synth_RibB-like_a/b_dom"/>
</dbReference>
<name>A0A095UTD1_9GAMM</name>
<dbReference type="InterPro" id="IPR006070">
    <property type="entry name" value="Sua5-like_dom"/>
</dbReference>
<protein>
    <submittedName>
        <fullName evidence="2">Sua5/YciO/YrdC/YwlC family protein</fullName>
    </submittedName>
</protein>
<proteinExistence type="predicted"/>
<dbReference type="AlphaFoldDB" id="A0A095UTD1"/>
<reference evidence="2 3" key="1">
    <citation type="submission" date="2012-09" db="EMBL/GenBank/DDBJ databases">
        <title>Genome Sequence of alkane-degrading Bacterium Alcanivorax sp. 19-m-6.</title>
        <authorList>
            <person name="Lai Q."/>
            <person name="Shao Z."/>
        </authorList>
    </citation>
    <scope>NUCLEOTIDE SEQUENCE [LARGE SCALE GENOMIC DNA]</scope>
    <source>
        <strain evidence="2 3">19-m-6</strain>
    </source>
</reference>
<dbReference type="OrthoDB" id="9781656at2"/>
<comment type="caution">
    <text evidence="2">The sequence shown here is derived from an EMBL/GenBank/DDBJ whole genome shotgun (WGS) entry which is preliminary data.</text>
</comment>
<dbReference type="PANTHER" id="PTHR42828">
    <property type="entry name" value="DHBP SYNTHASE RIBB-LIKE ALPHA/BETA DOMAIN-CONTAINING PROTEIN"/>
    <property type="match status" value="1"/>
</dbReference>
<dbReference type="SUPFAM" id="SSF55821">
    <property type="entry name" value="YrdC/RibB"/>
    <property type="match status" value="1"/>
</dbReference>
<dbReference type="Proteomes" id="UP000029444">
    <property type="component" value="Unassembled WGS sequence"/>
</dbReference>
<dbReference type="GO" id="GO:0003725">
    <property type="term" value="F:double-stranded RNA binding"/>
    <property type="evidence" value="ECO:0007669"/>
    <property type="project" value="InterPro"/>
</dbReference>
<accession>A0A095UTD1</accession>
<dbReference type="PANTHER" id="PTHR42828:SF3">
    <property type="entry name" value="THREONYLCARBAMOYL-AMP SYNTHASE"/>
    <property type="match status" value="1"/>
</dbReference>
<dbReference type="NCBIfam" id="TIGR00057">
    <property type="entry name" value="L-threonylcarbamoyladenylate synthase"/>
    <property type="match status" value="1"/>
</dbReference>
<dbReference type="STRING" id="1177154.Y5S_01029"/>
<dbReference type="PROSITE" id="PS51163">
    <property type="entry name" value="YRDC"/>
    <property type="match status" value="1"/>
</dbReference>
<dbReference type="PATRIC" id="fig|1177154.3.peg.1043"/>
<evidence type="ECO:0000313" key="2">
    <source>
        <dbReference type="EMBL" id="KGD65805.1"/>
    </source>
</evidence>
<evidence type="ECO:0000259" key="1">
    <source>
        <dbReference type="PROSITE" id="PS51163"/>
    </source>
</evidence>
<dbReference type="Pfam" id="PF01300">
    <property type="entry name" value="Sua5_yciO_yrdC"/>
    <property type="match status" value="1"/>
</dbReference>
<dbReference type="RefSeq" id="WP_035231019.1">
    <property type="nucleotide sequence ID" value="NZ_ARXV01000003.1"/>
</dbReference>
<dbReference type="eggNOG" id="COG0009">
    <property type="taxonomic scope" value="Bacteria"/>
</dbReference>
<feature type="domain" description="YrdC-like" evidence="1">
    <location>
        <begin position="14"/>
        <end position="201"/>
    </location>
</feature>
<dbReference type="EMBL" id="ARXV01000003">
    <property type="protein sequence ID" value="KGD65805.1"/>
    <property type="molecule type" value="Genomic_DNA"/>
</dbReference>
<organism evidence="2 3">
    <name type="scientific">Alcanivorax nanhaiticus</name>
    <dbReference type="NCBI Taxonomy" id="1177154"/>
    <lineage>
        <taxon>Bacteria</taxon>
        <taxon>Pseudomonadati</taxon>
        <taxon>Pseudomonadota</taxon>
        <taxon>Gammaproteobacteria</taxon>
        <taxon>Oceanospirillales</taxon>
        <taxon>Alcanivoracaceae</taxon>
        <taxon>Alcanivorax</taxon>
    </lineage>
</organism>
<gene>
    <name evidence="2" type="ORF">Y5S_01029</name>
</gene>
<keyword evidence="3" id="KW-1185">Reference proteome</keyword>
<dbReference type="InterPro" id="IPR052532">
    <property type="entry name" value="SUA5_domain"/>
</dbReference>
<evidence type="ECO:0000313" key="3">
    <source>
        <dbReference type="Proteomes" id="UP000029444"/>
    </source>
</evidence>